<evidence type="ECO:0000259" key="1">
    <source>
        <dbReference type="Pfam" id="PF00646"/>
    </source>
</evidence>
<evidence type="ECO:0000313" key="3">
    <source>
        <dbReference type="Proteomes" id="UP001497457"/>
    </source>
</evidence>
<dbReference type="InterPro" id="IPR001810">
    <property type="entry name" value="F-box_dom"/>
</dbReference>
<organism evidence="2 3">
    <name type="scientific">Urochloa decumbens</name>
    <dbReference type="NCBI Taxonomy" id="240449"/>
    <lineage>
        <taxon>Eukaryota</taxon>
        <taxon>Viridiplantae</taxon>
        <taxon>Streptophyta</taxon>
        <taxon>Embryophyta</taxon>
        <taxon>Tracheophyta</taxon>
        <taxon>Spermatophyta</taxon>
        <taxon>Magnoliopsida</taxon>
        <taxon>Liliopsida</taxon>
        <taxon>Poales</taxon>
        <taxon>Poaceae</taxon>
        <taxon>PACMAD clade</taxon>
        <taxon>Panicoideae</taxon>
        <taxon>Panicodae</taxon>
        <taxon>Paniceae</taxon>
        <taxon>Melinidinae</taxon>
        <taxon>Urochloa</taxon>
    </lineage>
</organism>
<dbReference type="InterPro" id="IPR036047">
    <property type="entry name" value="F-box-like_dom_sf"/>
</dbReference>
<dbReference type="CDD" id="cd22160">
    <property type="entry name" value="F-box_AtFBL13-like"/>
    <property type="match status" value="1"/>
</dbReference>
<name>A0ABC9ATM9_9POAL</name>
<dbReference type="InterPro" id="IPR053197">
    <property type="entry name" value="F-box_SCFL_complex_component"/>
</dbReference>
<accession>A0ABC9ATM9</accession>
<feature type="domain" description="F-box" evidence="1">
    <location>
        <begin position="26"/>
        <end position="64"/>
    </location>
</feature>
<dbReference type="AlphaFoldDB" id="A0ABC9ATM9"/>
<gene>
    <name evidence="2" type="ORF">URODEC1_LOCUS58578</name>
</gene>
<dbReference type="PANTHER" id="PTHR34223">
    <property type="entry name" value="OS11G0201299 PROTEIN"/>
    <property type="match status" value="1"/>
</dbReference>
<dbReference type="InterPro" id="IPR032675">
    <property type="entry name" value="LRR_dom_sf"/>
</dbReference>
<proteinExistence type="predicted"/>
<dbReference type="PANTHER" id="PTHR34223:SF65">
    <property type="entry name" value="OS04G0440300 PROTEIN"/>
    <property type="match status" value="1"/>
</dbReference>
<protein>
    <recommendedName>
        <fullName evidence="1">F-box domain-containing protein</fullName>
    </recommendedName>
</protein>
<evidence type="ECO:0000313" key="2">
    <source>
        <dbReference type="EMBL" id="CAL4986897.1"/>
    </source>
</evidence>
<dbReference type="Gene3D" id="3.80.10.10">
    <property type="entry name" value="Ribonuclease Inhibitor"/>
    <property type="match status" value="1"/>
</dbReference>
<dbReference type="InterPro" id="IPR053781">
    <property type="entry name" value="F-box_AtFBL13-like"/>
</dbReference>
<dbReference type="Pfam" id="PF00646">
    <property type="entry name" value="F-box"/>
    <property type="match status" value="1"/>
</dbReference>
<dbReference type="Gene3D" id="1.20.1280.50">
    <property type="match status" value="1"/>
</dbReference>
<dbReference type="Proteomes" id="UP001497457">
    <property type="component" value="Chromosome 23rd"/>
</dbReference>
<dbReference type="SUPFAM" id="SSF81383">
    <property type="entry name" value="F-box domain"/>
    <property type="match status" value="1"/>
</dbReference>
<reference evidence="3" key="1">
    <citation type="submission" date="2024-06" db="EMBL/GenBank/DDBJ databases">
        <authorList>
            <person name="Ryan C."/>
        </authorList>
    </citation>
    <scope>NUCLEOTIDE SEQUENCE [LARGE SCALE GENOMIC DNA]</scope>
</reference>
<dbReference type="SUPFAM" id="SSF52058">
    <property type="entry name" value="L domain-like"/>
    <property type="match status" value="1"/>
</dbReference>
<reference evidence="2 3" key="2">
    <citation type="submission" date="2024-10" db="EMBL/GenBank/DDBJ databases">
        <authorList>
            <person name="Ryan C."/>
        </authorList>
    </citation>
    <scope>NUCLEOTIDE SEQUENCE [LARGE SCALE GENOMIC DNA]</scope>
</reference>
<sequence>MELNEATRKRSCVSTSRSLASDPDRLSALPDCLLHTIMSFMKARQAVQTCVLSTQWRHLWHSVPCLDIDLDEFKVDKDTGSFDDNDIDNDTEWGNFGNFTVNLLLRCNIALLDSFKLRAVFHTLEDLELDNCTCAFHSITSHTLKNLVLKNCGWFKLSEITLPTLKTLVIDGGSNCYLLVIVAPAVTYLLLDVNVDYFVGRISIKEMPCLANASIHQRGRGHMVENQLPGNQFNLLCDVSDTTSLELSGFGIMKLSEESKPFQEFKNLMNLLLDNCDLTDDFQMLTLFLQNSLNLEKLTLRHCKFPNDSKQKKGAQKPKKTSPSQCQTLDIQCDNLKLTEIIYKDNDVRQLVELLMCISGKMPKNYIKLTKVD</sequence>
<keyword evidence="3" id="KW-1185">Reference proteome</keyword>
<dbReference type="EMBL" id="OZ075133">
    <property type="protein sequence ID" value="CAL4986897.1"/>
    <property type="molecule type" value="Genomic_DNA"/>
</dbReference>